<dbReference type="PATRIC" id="fig|869279.4.peg.736"/>
<dbReference type="OrthoDB" id="9812949at2"/>
<dbReference type="SUPFAM" id="SSF50447">
    <property type="entry name" value="Translation proteins"/>
    <property type="match status" value="1"/>
</dbReference>
<dbReference type="InterPro" id="IPR018164">
    <property type="entry name" value="Ala-tRNA-synth_IIc_N"/>
</dbReference>
<dbReference type="Pfam" id="PF07973">
    <property type="entry name" value="tRNA_SAD"/>
    <property type="match status" value="1"/>
</dbReference>
<dbReference type="Proteomes" id="UP000050544">
    <property type="component" value="Unassembled WGS sequence"/>
</dbReference>
<keyword evidence="3" id="KW-0479">Metal-binding</keyword>
<dbReference type="PROSITE" id="PS50860">
    <property type="entry name" value="AA_TRNA_LIGASE_II_ALA"/>
    <property type="match status" value="1"/>
</dbReference>
<protein>
    <submittedName>
        <fullName evidence="6">Ala-tRNA(Pro) hydrolase</fullName>
    </submittedName>
</protein>
<dbReference type="GO" id="GO:0002161">
    <property type="term" value="F:aminoacyl-tRNA deacylase activity"/>
    <property type="evidence" value="ECO:0007669"/>
    <property type="project" value="UniProtKB-ARBA"/>
</dbReference>
<accession>A0A0N8GQP2</accession>
<comment type="cofactor">
    <cofactor evidence="1">
        <name>Zn(2+)</name>
        <dbReference type="ChEBI" id="CHEBI:29105"/>
    </cofactor>
</comment>
<dbReference type="EMBL" id="LGKO01000002">
    <property type="protein sequence ID" value="KPL84250.1"/>
    <property type="molecule type" value="Genomic_DNA"/>
</dbReference>
<keyword evidence="4" id="KW-0862">Zinc</keyword>
<dbReference type="GO" id="GO:0005737">
    <property type="term" value="C:cytoplasm"/>
    <property type="evidence" value="ECO:0007669"/>
    <property type="project" value="UniProtKB-SubCell"/>
</dbReference>
<evidence type="ECO:0000256" key="2">
    <source>
        <dbReference type="ARBA" id="ARBA00004496"/>
    </source>
</evidence>
<dbReference type="GO" id="GO:0046872">
    <property type="term" value="F:metal ion binding"/>
    <property type="evidence" value="ECO:0007669"/>
    <property type="project" value="UniProtKB-KW"/>
</dbReference>
<reference evidence="6 7" key="1">
    <citation type="submission" date="2015-07" db="EMBL/GenBank/DDBJ databases">
        <title>Whole genome sequence of Thermanaerothrix daxensis DSM 23592.</title>
        <authorList>
            <person name="Hemp J."/>
            <person name="Ward L.M."/>
            <person name="Pace L.A."/>
            <person name="Fischer W.W."/>
        </authorList>
    </citation>
    <scope>NUCLEOTIDE SEQUENCE [LARGE SCALE GENOMIC DNA]</scope>
    <source>
        <strain evidence="6 7">GNS-1</strain>
    </source>
</reference>
<dbReference type="PANTHER" id="PTHR43462">
    <property type="entry name" value="ALANYL-TRNA EDITING PROTEIN"/>
    <property type="match status" value="1"/>
</dbReference>
<dbReference type="Gene3D" id="3.30.980.10">
    <property type="entry name" value="Threonyl-trna Synthetase, Chain A, domain 2"/>
    <property type="match status" value="1"/>
</dbReference>
<evidence type="ECO:0000313" key="7">
    <source>
        <dbReference type="Proteomes" id="UP000050544"/>
    </source>
</evidence>
<dbReference type="InterPro" id="IPR051335">
    <property type="entry name" value="Alanyl-tRNA_Editing_Enzymes"/>
</dbReference>
<dbReference type="SMART" id="SM00863">
    <property type="entry name" value="tRNA_SAD"/>
    <property type="match status" value="1"/>
</dbReference>
<keyword evidence="7" id="KW-1185">Reference proteome</keyword>
<name>A0A0N8GQP2_9CHLR</name>
<dbReference type="GO" id="GO:0006419">
    <property type="term" value="P:alanyl-tRNA aminoacylation"/>
    <property type="evidence" value="ECO:0007669"/>
    <property type="project" value="InterPro"/>
</dbReference>
<dbReference type="InterPro" id="IPR012947">
    <property type="entry name" value="tRNA_SAD"/>
</dbReference>
<dbReference type="GO" id="GO:0005524">
    <property type="term" value="F:ATP binding"/>
    <property type="evidence" value="ECO:0007669"/>
    <property type="project" value="InterPro"/>
</dbReference>
<dbReference type="GO" id="GO:0004813">
    <property type="term" value="F:alanine-tRNA ligase activity"/>
    <property type="evidence" value="ECO:0007669"/>
    <property type="project" value="InterPro"/>
</dbReference>
<proteinExistence type="predicted"/>
<gene>
    <name evidence="6" type="ORF">SE15_03625</name>
</gene>
<evidence type="ECO:0000313" key="6">
    <source>
        <dbReference type="EMBL" id="KPL84250.1"/>
    </source>
</evidence>
<dbReference type="SUPFAM" id="SSF55186">
    <property type="entry name" value="ThrRS/AlaRS common domain"/>
    <property type="match status" value="1"/>
</dbReference>
<dbReference type="InterPro" id="IPR018163">
    <property type="entry name" value="Thr/Ala-tRNA-synth_IIc_edit"/>
</dbReference>
<comment type="subcellular location">
    <subcellularLocation>
        <location evidence="2">Cytoplasm</location>
    </subcellularLocation>
</comment>
<evidence type="ECO:0000256" key="4">
    <source>
        <dbReference type="ARBA" id="ARBA00022833"/>
    </source>
</evidence>
<comment type="caution">
    <text evidence="6">The sequence shown here is derived from an EMBL/GenBank/DDBJ whole genome shotgun (WGS) entry which is preliminary data.</text>
</comment>
<sequence length="243" mass="27417">MTTELLYLEDAYLREFETTVQTVDPETHTLLLDRSAFYPGGGGQPADTGWLSFNSGRYPVLRVHKTPEGLWHHLPTEIPLPAPGTLVRGEIDWERRYALMRTHTALHILCGVVFRDYGALVTGGDMEPLQGRMDFEFESLTKDLVAVIEESINREVQAARPVRTAILPREEALQIPDLIRTKINLLPPEITHIRTVEIVGLDLQADGGTHVRNTAEVGRIRVTDYKSKGKINKRLYIALEPFP</sequence>
<dbReference type="RefSeq" id="WP_054520724.1">
    <property type="nucleotide sequence ID" value="NZ_LGKO01000002.1"/>
</dbReference>
<dbReference type="Pfam" id="PF01411">
    <property type="entry name" value="tRNA-synt_2c"/>
    <property type="match status" value="1"/>
</dbReference>
<dbReference type="Gene3D" id="2.40.30.130">
    <property type="match status" value="1"/>
</dbReference>
<evidence type="ECO:0000259" key="5">
    <source>
        <dbReference type="PROSITE" id="PS50860"/>
    </source>
</evidence>
<dbReference type="PANTHER" id="PTHR43462:SF1">
    <property type="entry name" value="ALANYL-TRNA EDITING PROTEIN AARSD1"/>
    <property type="match status" value="1"/>
</dbReference>
<dbReference type="InterPro" id="IPR018165">
    <property type="entry name" value="Ala-tRNA-synth_IIc_core"/>
</dbReference>
<dbReference type="InterPro" id="IPR009000">
    <property type="entry name" value="Transl_B-barrel_sf"/>
</dbReference>
<dbReference type="GO" id="GO:0003676">
    <property type="term" value="F:nucleic acid binding"/>
    <property type="evidence" value="ECO:0007669"/>
    <property type="project" value="InterPro"/>
</dbReference>
<evidence type="ECO:0000256" key="3">
    <source>
        <dbReference type="ARBA" id="ARBA00022723"/>
    </source>
</evidence>
<feature type="domain" description="Alanyl-transfer RNA synthetases family profile" evidence="5">
    <location>
        <begin position="1"/>
        <end position="235"/>
    </location>
</feature>
<evidence type="ECO:0000256" key="1">
    <source>
        <dbReference type="ARBA" id="ARBA00001947"/>
    </source>
</evidence>
<dbReference type="AlphaFoldDB" id="A0A0N8GQP2"/>
<keyword evidence="6" id="KW-0378">Hydrolase</keyword>
<organism evidence="6 7">
    <name type="scientific">Thermanaerothrix daxensis</name>
    <dbReference type="NCBI Taxonomy" id="869279"/>
    <lineage>
        <taxon>Bacteria</taxon>
        <taxon>Bacillati</taxon>
        <taxon>Chloroflexota</taxon>
        <taxon>Anaerolineae</taxon>
        <taxon>Anaerolineales</taxon>
        <taxon>Anaerolineaceae</taxon>
        <taxon>Thermanaerothrix</taxon>
    </lineage>
</organism>